<dbReference type="InterPro" id="IPR025398">
    <property type="entry name" value="DUF4371"/>
</dbReference>
<dbReference type="PANTHER" id="PTHR45749">
    <property type="match status" value="1"/>
</dbReference>
<reference evidence="3" key="1">
    <citation type="submission" date="2020-05" db="EMBL/GenBank/DDBJ databases">
        <title>WGS assembly of Panicum virgatum.</title>
        <authorList>
            <person name="Lovell J.T."/>
            <person name="Jenkins J."/>
            <person name="Shu S."/>
            <person name="Juenger T.E."/>
            <person name="Schmutz J."/>
        </authorList>
    </citation>
    <scope>NUCLEOTIDE SEQUENCE</scope>
    <source>
        <strain evidence="3">AP13</strain>
    </source>
</reference>
<dbReference type="Proteomes" id="UP000823388">
    <property type="component" value="Chromosome 5N"/>
</dbReference>
<feature type="compositionally biased region" description="Polar residues" evidence="1">
    <location>
        <begin position="13"/>
        <end position="25"/>
    </location>
</feature>
<dbReference type="PANTHER" id="PTHR45749:SF35">
    <property type="entry name" value="AC-LIKE TRANSPOSASE-RELATED"/>
    <property type="match status" value="1"/>
</dbReference>
<dbReference type="InterPro" id="IPR008906">
    <property type="entry name" value="HATC_C_dom"/>
</dbReference>
<dbReference type="EMBL" id="CM029046">
    <property type="protein sequence ID" value="KAG2586432.1"/>
    <property type="molecule type" value="Genomic_DNA"/>
</dbReference>
<evidence type="ECO:0000259" key="2">
    <source>
        <dbReference type="SMART" id="SM00597"/>
    </source>
</evidence>
<feature type="compositionally biased region" description="Basic and acidic residues" evidence="1">
    <location>
        <begin position="1"/>
        <end position="10"/>
    </location>
</feature>
<evidence type="ECO:0000313" key="3">
    <source>
        <dbReference type="EMBL" id="KAG2586432.1"/>
    </source>
</evidence>
<comment type="caution">
    <text evidence="3">The sequence shown here is derived from an EMBL/GenBank/DDBJ whole genome shotgun (WGS) entry which is preliminary data.</text>
</comment>
<dbReference type="InterPro" id="IPR006580">
    <property type="entry name" value="Znf_TTF"/>
</dbReference>
<dbReference type="AlphaFoldDB" id="A0A8T0RJS3"/>
<accession>A0A8T0RJS3</accession>
<gene>
    <name evidence="3" type="ORF">PVAP13_5NG036900</name>
</gene>
<sequence length="433" mass="50714">MERFIRKEPQVSHPENNQTLDQEQGTTQNTNEIEIENIEEVPNNGDYMDGTSIDVNLDSSSHDTNVDDTSFSPDIFDPRYWDSLDPRQVDILALKVPKRDLSIKKGPKDKYNRRFSARSYTRILPNREECNRDWLVYSKYLDRIFCFSCKLFTNGHQKGQLANDGFNDWTHLYERLREHETSSDHVLNMTTWYDLRNNLEKGRGIDKAAQRQLEKEKEHWRKVLFRIVAIVKFLAKHSLAFRGHNSKLYDDSNGNILGLIEMLAEFDPVIQEHVRRIMNEETHVHYLGPRIQNELIHLLASAIKFETIKKIKSAKYFSVLLDCTPDASHQEQMSLIIRYVDLSSNDVKIEESFMGFLDVNDTAGQGLFDVLVTERSFSKLKLLKSYLRSTMTQERLNDLAMIALESDMLEKINYERIIEDFISKNAQRIKFFK</sequence>
<dbReference type="Pfam" id="PF05699">
    <property type="entry name" value="Dimer_Tnp_hAT"/>
    <property type="match status" value="1"/>
</dbReference>
<keyword evidence="4" id="KW-1185">Reference proteome</keyword>
<protein>
    <recommendedName>
        <fullName evidence="2">TTF-type domain-containing protein</fullName>
    </recommendedName>
</protein>
<organism evidence="3 4">
    <name type="scientific">Panicum virgatum</name>
    <name type="common">Blackwell switchgrass</name>
    <dbReference type="NCBI Taxonomy" id="38727"/>
    <lineage>
        <taxon>Eukaryota</taxon>
        <taxon>Viridiplantae</taxon>
        <taxon>Streptophyta</taxon>
        <taxon>Embryophyta</taxon>
        <taxon>Tracheophyta</taxon>
        <taxon>Spermatophyta</taxon>
        <taxon>Magnoliopsida</taxon>
        <taxon>Liliopsida</taxon>
        <taxon>Poales</taxon>
        <taxon>Poaceae</taxon>
        <taxon>PACMAD clade</taxon>
        <taxon>Panicoideae</taxon>
        <taxon>Panicodae</taxon>
        <taxon>Paniceae</taxon>
        <taxon>Panicinae</taxon>
        <taxon>Panicum</taxon>
        <taxon>Panicum sect. Hiantes</taxon>
    </lineage>
</organism>
<dbReference type="GO" id="GO:0046983">
    <property type="term" value="F:protein dimerization activity"/>
    <property type="evidence" value="ECO:0007669"/>
    <property type="project" value="InterPro"/>
</dbReference>
<evidence type="ECO:0000256" key="1">
    <source>
        <dbReference type="SAM" id="MobiDB-lite"/>
    </source>
</evidence>
<feature type="domain" description="TTF-type" evidence="2">
    <location>
        <begin position="119"/>
        <end position="207"/>
    </location>
</feature>
<dbReference type="Pfam" id="PF14291">
    <property type="entry name" value="DUF4371"/>
    <property type="match status" value="1"/>
</dbReference>
<proteinExistence type="predicted"/>
<evidence type="ECO:0000313" key="4">
    <source>
        <dbReference type="Proteomes" id="UP000823388"/>
    </source>
</evidence>
<name>A0A8T0RJS3_PANVG</name>
<dbReference type="SMART" id="SM00597">
    <property type="entry name" value="ZnF_TTF"/>
    <property type="match status" value="1"/>
</dbReference>
<feature type="region of interest" description="Disordered" evidence="1">
    <location>
        <begin position="1"/>
        <end position="30"/>
    </location>
</feature>